<evidence type="ECO:0000256" key="1">
    <source>
        <dbReference type="ARBA" id="ARBA00001974"/>
    </source>
</evidence>
<dbReference type="PANTHER" id="PTHR43557:SF2">
    <property type="entry name" value="RIESKE DOMAIN-CONTAINING PROTEIN-RELATED"/>
    <property type="match status" value="1"/>
</dbReference>
<dbReference type="EMBL" id="CADIKB010000001">
    <property type="protein sequence ID" value="CAB3642388.1"/>
    <property type="molecule type" value="Genomic_DNA"/>
</dbReference>
<proteinExistence type="predicted"/>
<dbReference type="InterPro" id="IPR028202">
    <property type="entry name" value="Reductase_C"/>
</dbReference>
<dbReference type="InterPro" id="IPR016156">
    <property type="entry name" value="FAD/NAD-linked_Rdtase_dimer_sf"/>
</dbReference>
<reference evidence="7 8" key="1">
    <citation type="submission" date="2020-04" db="EMBL/GenBank/DDBJ databases">
        <authorList>
            <person name="De Canck E."/>
        </authorList>
    </citation>
    <scope>NUCLEOTIDE SEQUENCE [LARGE SCALE GENOMIC DNA]</scope>
    <source>
        <strain evidence="7 8">LMG 22037</strain>
    </source>
</reference>
<dbReference type="Pfam" id="PF07992">
    <property type="entry name" value="Pyr_redox_2"/>
    <property type="match status" value="1"/>
</dbReference>
<evidence type="ECO:0000256" key="2">
    <source>
        <dbReference type="ARBA" id="ARBA00022630"/>
    </source>
</evidence>
<feature type="domain" description="Reductase C-terminal" evidence="6">
    <location>
        <begin position="323"/>
        <end position="406"/>
    </location>
</feature>
<dbReference type="PRINTS" id="PR00368">
    <property type="entry name" value="FADPNR"/>
</dbReference>
<evidence type="ECO:0000256" key="3">
    <source>
        <dbReference type="ARBA" id="ARBA00022827"/>
    </source>
</evidence>
<protein>
    <submittedName>
        <fullName evidence="7">Rhodocoxin reductase</fullName>
        <ecNumber evidence="7">1.18.1.-</ecNumber>
    </submittedName>
</protein>
<dbReference type="GO" id="GO:0005737">
    <property type="term" value="C:cytoplasm"/>
    <property type="evidence" value="ECO:0007669"/>
    <property type="project" value="TreeGrafter"/>
</dbReference>
<evidence type="ECO:0000313" key="7">
    <source>
        <dbReference type="EMBL" id="CAB3642388.1"/>
    </source>
</evidence>
<dbReference type="Gene3D" id="3.50.50.60">
    <property type="entry name" value="FAD/NAD(P)-binding domain"/>
    <property type="match status" value="2"/>
</dbReference>
<accession>A0A6J4ZT27</accession>
<keyword evidence="2" id="KW-0285">Flavoprotein</keyword>
<dbReference type="Gene3D" id="3.30.390.30">
    <property type="match status" value="1"/>
</dbReference>
<keyword evidence="3" id="KW-0274">FAD</keyword>
<evidence type="ECO:0000256" key="4">
    <source>
        <dbReference type="ARBA" id="ARBA00023002"/>
    </source>
</evidence>
<dbReference type="GO" id="GO:0016651">
    <property type="term" value="F:oxidoreductase activity, acting on NAD(P)H"/>
    <property type="evidence" value="ECO:0007669"/>
    <property type="project" value="TreeGrafter"/>
</dbReference>
<gene>
    <name evidence="7" type="primary">thcD</name>
    <name evidence="7" type="ORF">LMG22037_00403</name>
</gene>
<dbReference type="EC" id="1.18.1.-" evidence="7"/>
<dbReference type="Pfam" id="PF14759">
    <property type="entry name" value="Reductase_C"/>
    <property type="match status" value="1"/>
</dbReference>
<dbReference type="RefSeq" id="WP_175144967.1">
    <property type="nucleotide sequence ID" value="NZ_CADFGL010000001.1"/>
</dbReference>
<evidence type="ECO:0000259" key="5">
    <source>
        <dbReference type="Pfam" id="PF07992"/>
    </source>
</evidence>
<name>A0A6J4ZT27_9BURK</name>
<organism evidence="7 8">
    <name type="scientific">Paraburkholderia phenoliruptrix</name>
    <dbReference type="NCBI Taxonomy" id="252970"/>
    <lineage>
        <taxon>Bacteria</taxon>
        <taxon>Pseudomonadati</taxon>
        <taxon>Pseudomonadota</taxon>
        <taxon>Betaproteobacteria</taxon>
        <taxon>Burkholderiales</taxon>
        <taxon>Burkholderiaceae</taxon>
        <taxon>Paraburkholderia</taxon>
    </lineage>
</organism>
<dbReference type="SUPFAM" id="SSF55424">
    <property type="entry name" value="FAD/NAD-linked reductases, dimerisation (C-terminal) domain"/>
    <property type="match status" value="1"/>
</dbReference>
<keyword evidence="4 7" id="KW-0560">Oxidoreductase</keyword>
<dbReference type="AlphaFoldDB" id="A0A6J4ZT27"/>
<evidence type="ECO:0000259" key="6">
    <source>
        <dbReference type="Pfam" id="PF14759"/>
    </source>
</evidence>
<comment type="cofactor">
    <cofactor evidence="1">
        <name>FAD</name>
        <dbReference type="ChEBI" id="CHEBI:57692"/>
    </cofactor>
</comment>
<dbReference type="InterPro" id="IPR023753">
    <property type="entry name" value="FAD/NAD-binding_dom"/>
</dbReference>
<evidence type="ECO:0000313" key="8">
    <source>
        <dbReference type="Proteomes" id="UP000494249"/>
    </source>
</evidence>
<dbReference type="InterPro" id="IPR050446">
    <property type="entry name" value="FAD-oxidoreductase/Apoptosis"/>
</dbReference>
<dbReference type="PRINTS" id="PR00411">
    <property type="entry name" value="PNDRDTASEI"/>
</dbReference>
<sequence>MKPRLVIVGASYAGLQLAASARESGHDGDIVLIGDEPHAPYQRPPLSKGFLTGSFAKERLPLRSPAFYGEMQIQWMPSTRALRINRERKEIELHDGARLAYDHLALTTGARVRKLDCKGASHDAVYYLRDLRDARRLVERTQTARRAVVVGGGYIGLEAAASLRQKGLDVTVVETEARVLARVASPSISVVMQRAHTRHGVSLALGRKVVAIHDVADGVAVELDDGARLSCDLVVVGIGVLPNTELAAGCGLEVAGGIVVDACARTSDPSIVAAGDCAAFVPYWAPAGSAACRIESVQNANDMARTAAASVLGRSEPYRAVPWFWSDQYDLKLQMAGVNTGFTDFAVRGSIDEGKFSLFYFRDDTLVAVDSINRPQDHMLARKLLSAGTRLSVEDLADPGFDLKAFANRDVGVAHGAAS</sequence>
<dbReference type="PANTHER" id="PTHR43557">
    <property type="entry name" value="APOPTOSIS-INDUCING FACTOR 1"/>
    <property type="match status" value="1"/>
</dbReference>
<feature type="domain" description="FAD/NAD(P)-binding" evidence="5">
    <location>
        <begin position="4"/>
        <end position="304"/>
    </location>
</feature>
<dbReference type="Proteomes" id="UP000494249">
    <property type="component" value="Unassembled WGS sequence"/>
</dbReference>
<dbReference type="SUPFAM" id="SSF51905">
    <property type="entry name" value="FAD/NAD(P)-binding domain"/>
    <property type="match status" value="2"/>
</dbReference>
<dbReference type="InterPro" id="IPR036188">
    <property type="entry name" value="FAD/NAD-bd_sf"/>
</dbReference>